<organism evidence="2 3">
    <name type="scientific">Micromonospora jinlongensis</name>
    <dbReference type="NCBI Taxonomy" id="1287877"/>
    <lineage>
        <taxon>Bacteria</taxon>
        <taxon>Bacillati</taxon>
        <taxon>Actinomycetota</taxon>
        <taxon>Actinomycetes</taxon>
        <taxon>Micromonosporales</taxon>
        <taxon>Micromonosporaceae</taxon>
        <taxon>Micromonospora</taxon>
    </lineage>
</organism>
<evidence type="ECO:0000313" key="3">
    <source>
        <dbReference type="Proteomes" id="UP000523545"/>
    </source>
</evidence>
<reference evidence="2 3" key="1">
    <citation type="submission" date="2020-07" db="EMBL/GenBank/DDBJ databases">
        <title>Sequencing the genomes of 1000 actinobacteria strains.</title>
        <authorList>
            <person name="Klenk H.-P."/>
        </authorList>
    </citation>
    <scope>NUCLEOTIDE SEQUENCE [LARGE SCALE GENOMIC DNA]</scope>
    <source>
        <strain evidence="2 3">DSM 45876</strain>
    </source>
</reference>
<sequence>MGDLERELRDLSAWLETPDAPDVTARVRVRLDRPARRWRPLAAAALVAVVVAVVPPTRAAVADAVTGLLRFAGVSIATTPARTLPDGTSSPLPGQRSITLDEAQRAVRFPIRQPAKLGPPERVLVADPDATGACRVATLLYDGGALRVDAFDGRLNLAFHKEVTPPGADWVQVNGDFAIWVDGPHVLSYVDRAGEVRQETARLAASTLIWQEGDVSYRLEGAVGKAEAIEIARSLR</sequence>
<evidence type="ECO:0000256" key="1">
    <source>
        <dbReference type="SAM" id="Phobius"/>
    </source>
</evidence>
<dbReference type="EMBL" id="JACCHK010000001">
    <property type="protein sequence ID" value="NYH41294.1"/>
    <property type="molecule type" value="Genomic_DNA"/>
</dbReference>
<evidence type="ECO:0000313" key="2">
    <source>
        <dbReference type="EMBL" id="NYH41294.1"/>
    </source>
</evidence>
<protein>
    <recommendedName>
        <fullName evidence="4">DUF4367 domain-containing protein</fullName>
    </recommendedName>
</protein>
<proteinExistence type="predicted"/>
<evidence type="ECO:0008006" key="4">
    <source>
        <dbReference type="Google" id="ProtNLM"/>
    </source>
</evidence>
<feature type="transmembrane region" description="Helical" evidence="1">
    <location>
        <begin position="38"/>
        <end position="55"/>
    </location>
</feature>
<name>A0A7Z0BDR8_9ACTN</name>
<comment type="caution">
    <text evidence="2">The sequence shown here is derived from an EMBL/GenBank/DDBJ whole genome shotgun (WGS) entry which is preliminary data.</text>
</comment>
<accession>A0A7Z0BDR8</accession>
<dbReference type="Proteomes" id="UP000523545">
    <property type="component" value="Unassembled WGS sequence"/>
</dbReference>
<dbReference type="RefSeq" id="WP_179779304.1">
    <property type="nucleotide sequence ID" value="NZ_JACCHK010000001.1"/>
</dbReference>
<dbReference type="AlphaFoldDB" id="A0A7Z0BDR8"/>
<keyword evidence="1" id="KW-1133">Transmembrane helix</keyword>
<gene>
    <name evidence="2" type="ORF">HNR22_001021</name>
</gene>
<keyword evidence="1" id="KW-0812">Transmembrane</keyword>
<keyword evidence="1" id="KW-0472">Membrane</keyword>
<keyword evidence="3" id="KW-1185">Reference proteome</keyword>